<evidence type="ECO:0000313" key="3">
    <source>
        <dbReference type="EMBL" id="OWR03133.1"/>
    </source>
</evidence>
<organism evidence="3 4">
    <name type="scientific">Roseateles puraquae</name>
    <dbReference type="NCBI Taxonomy" id="431059"/>
    <lineage>
        <taxon>Bacteria</taxon>
        <taxon>Pseudomonadati</taxon>
        <taxon>Pseudomonadota</taxon>
        <taxon>Betaproteobacteria</taxon>
        <taxon>Burkholderiales</taxon>
        <taxon>Sphaerotilaceae</taxon>
        <taxon>Roseateles</taxon>
    </lineage>
</organism>
<dbReference type="Pfam" id="PF07589">
    <property type="entry name" value="PEP-CTERM"/>
    <property type="match status" value="1"/>
</dbReference>
<reference evidence="3 4" key="1">
    <citation type="journal article" date="2007" name="Int. J. Syst. Evol. Microbiol.">
        <title>Description of Pelomonas aquatica sp. nov. and Pelomonas puraquae sp. nov., isolated from industrial and haemodialysis water.</title>
        <authorList>
            <person name="Gomila M."/>
            <person name="Bowien B."/>
            <person name="Falsen E."/>
            <person name="Moore E.R."/>
            <person name="Lalucat J."/>
        </authorList>
    </citation>
    <scope>NUCLEOTIDE SEQUENCE [LARGE SCALE GENOMIC DNA]</scope>
    <source>
        <strain evidence="3 4">CCUG 52769</strain>
    </source>
</reference>
<dbReference type="Proteomes" id="UP000197446">
    <property type="component" value="Unassembled WGS sequence"/>
</dbReference>
<dbReference type="AlphaFoldDB" id="A0A254ND95"/>
<comment type="caution">
    <text evidence="3">The sequence shown here is derived from an EMBL/GenBank/DDBJ whole genome shotgun (WGS) entry which is preliminary data.</text>
</comment>
<feature type="domain" description="Ice-binding protein C-terminal" evidence="2">
    <location>
        <begin position="347"/>
        <end position="370"/>
    </location>
</feature>
<proteinExistence type="predicted"/>
<accession>A0A254ND95</accession>
<evidence type="ECO:0000256" key="1">
    <source>
        <dbReference type="SAM" id="MobiDB-lite"/>
    </source>
</evidence>
<evidence type="ECO:0000259" key="2">
    <source>
        <dbReference type="Pfam" id="PF07589"/>
    </source>
</evidence>
<dbReference type="InterPro" id="IPR013424">
    <property type="entry name" value="Ice-binding_C"/>
</dbReference>
<dbReference type="EMBL" id="NISI01000006">
    <property type="protein sequence ID" value="OWR03133.1"/>
    <property type="molecule type" value="Genomic_DNA"/>
</dbReference>
<evidence type="ECO:0000313" key="4">
    <source>
        <dbReference type="Proteomes" id="UP000197446"/>
    </source>
</evidence>
<gene>
    <name evidence="3" type="ORF">CDO81_16340</name>
</gene>
<dbReference type="NCBIfam" id="TIGR02595">
    <property type="entry name" value="PEP_CTERM"/>
    <property type="match status" value="1"/>
</dbReference>
<feature type="compositionally biased region" description="Low complexity" evidence="1">
    <location>
        <begin position="102"/>
        <end position="117"/>
    </location>
</feature>
<keyword evidence="4" id="KW-1185">Reference proteome</keyword>
<protein>
    <recommendedName>
        <fullName evidence="2">Ice-binding protein C-terminal domain-containing protein</fullName>
    </recommendedName>
</protein>
<feature type="region of interest" description="Disordered" evidence="1">
    <location>
        <begin position="1"/>
        <end position="158"/>
    </location>
</feature>
<sequence length="379" mass="39999">MGHRGRLAGSARPPPAGRARRQAAPARAGHRGPGRSPGLCRPALACGGLAGRAWRHGGRWTSGTGRPLEAAGQRAPLAVQRRRRRDAGAPVGLTASPPPSAGAPRGGQAAAETTAETPLRRPPDSMTARPIRPDSRGTALSGEDRCMTPTPVAFPRTPMPTARRTLALLATLCAAASAQADTRVYTSEAEFLAALAGTRTETFNQFNRDISIASDHPASSGNFGGDFTLQGGWMIDAPQTLRDIDGSTNLFFGMSPGSWADMSFSTPLRAFGAWFNGVPPTFIIDANSLEGYGSYRRVARLEPTGSGLQFIGFTSDQTFNRLVFESAGCCSTSFAIDNLSYATALAPVPEPETWGLMGLGLAGLAAWTRRPGQRRPRRG</sequence>
<name>A0A254ND95_9BURK</name>